<feature type="transmembrane region" description="Helical" evidence="2">
    <location>
        <begin position="201"/>
        <end position="219"/>
    </location>
</feature>
<keyword evidence="2" id="KW-0812">Transmembrane</keyword>
<name>A0A0M0K2C4_9EUKA</name>
<dbReference type="InterPro" id="IPR027450">
    <property type="entry name" value="AlkB-like"/>
</dbReference>
<keyword evidence="2" id="KW-1133">Transmembrane helix</keyword>
<dbReference type="EMBL" id="JWZX01001690">
    <property type="protein sequence ID" value="KOO32762.1"/>
    <property type="molecule type" value="Genomic_DNA"/>
</dbReference>
<evidence type="ECO:0000256" key="1">
    <source>
        <dbReference type="SAM" id="MobiDB-lite"/>
    </source>
</evidence>
<feature type="transmembrane region" description="Helical" evidence="2">
    <location>
        <begin position="125"/>
        <end position="145"/>
    </location>
</feature>
<organism evidence="4 5">
    <name type="scientific">Chrysochromulina tobinii</name>
    <dbReference type="NCBI Taxonomy" id="1460289"/>
    <lineage>
        <taxon>Eukaryota</taxon>
        <taxon>Haptista</taxon>
        <taxon>Haptophyta</taxon>
        <taxon>Prymnesiophyceae</taxon>
        <taxon>Prymnesiales</taxon>
        <taxon>Chrysochromulinaceae</taxon>
        <taxon>Chrysochromulina</taxon>
    </lineage>
</organism>
<dbReference type="PANTHER" id="PTHR31212">
    <property type="entry name" value="ALPHA-KETOGLUTARATE-DEPENDENT DIOXYGENASE ALKB HOMOLOG 3"/>
    <property type="match status" value="1"/>
</dbReference>
<protein>
    <submittedName>
        <fullName evidence="4">Isochorismatase family protein family</fullName>
    </submittedName>
</protein>
<dbReference type="GO" id="GO:0051213">
    <property type="term" value="F:dioxygenase activity"/>
    <property type="evidence" value="ECO:0007669"/>
    <property type="project" value="InterPro"/>
</dbReference>
<dbReference type="Proteomes" id="UP000037460">
    <property type="component" value="Unassembled WGS sequence"/>
</dbReference>
<evidence type="ECO:0000256" key="2">
    <source>
        <dbReference type="SAM" id="Phobius"/>
    </source>
</evidence>
<dbReference type="Pfam" id="PF13532">
    <property type="entry name" value="2OG-FeII_Oxy_2"/>
    <property type="match status" value="1"/>
</dbReference>
<keyword evidence="2" id="KW-0472">Membrane</keyword>
<dbReference type="SUPFAM" id="SSF51197">
    <property type="entry name" value="Clavaminate synthase-like"/>
    <property type="match status" value="1"/>
</dbReference>
<dbReference type="AlphaFoldDB" id="A0A0M0K2C4"/>
<feature type="region of interest" description="Disordered" evidence="1">
    <location>
        <begin position="460"/>
        <end position="480"/>
    </location>
</feature>
<feature type="transmembrane region" description="Helical" evidence="2">
    <location>
        <begin position="94"/>
        <end position="118"/>
    </location>
</feature>
<proteinExistence type="predicted"/>
<dbReference type="InterPro" id="IPR005123">
    <property type="entry name" value="Oxoglu/Fe-dep_dioxygenase_dom"/>
</dbReference>
<evidence type="ECO:0000259" key="3">
    <source>
        <dbReference type="PROSITE" id="PS51471"/>
    </source>
</evidence>
<feature type="transmembrane region" description="Helical" evidence="2">
    <location>
        <begin position="55"/>
        <end position="74"/>
    </location>
</feature>
<dbReference type="GO" id="GO:0006307">
    <property type="term" value="P:DNA alkylation repair"/>
    <property type="evidence" value="ECO:0007669"/>
    <property type="project" value="InterPro"/>
</dbReference>
<evidence type="ECO:0000313" key="5">
    <source>
        <dbReference type="Proteomes" id="UP000037460"/>
    </source>
</evidence>
<gene>
    <name evidence="4" type="ORF">Ctob_012554</name>
</gene>
<dbReference type="InterPro" id="IPR037151">
    <property type="entry name" value="AlkB-like_sf"/>
</dbReference>
<dbReference type="PANTHER" id="PTHR31212:SF5">
    <property type="entry name" value="ISOCHORISMATASE FAMILY PROTEIN FAMILY (AFU_ORTHOLOGUE AFUA_3G14500)"/>
    <property type="match status" value="1"/>
</dbReference>
<sequence>MAGLFDPTSVEPGVQSGVSLMGIAYAILAMLCFGGSIFSARVVDSSGMAGVSASQARCLVLGAASTPLLLAAHWEGRSMPAGSVFAVSQALASGPYTSISIAIFGSNSLVVLGLAALISGQIPSISASIGMALTALGCVTVALTAEQPPAQTLQRVVDGSMGKANPKLVALFKFIRWVNDPWLIACITSICVPLQLYGSPLLKTAVATLAIAIAIHFYVNTNRKTLYVQGDKPTGWLGAGDSLLLVNVLPPNLGRMTPELVIARLLRELEPLCKTGPPGGGENPPCTVVVSEDDEQGFPLYRYPAQPLRALYERRKRFARAPTVAAIRDSATRAALGEVESGVANVPNHCVANYYADGETALGAHKDKTLDLEPSHPILLVSVGASRVLVLQRRSGESTAGTSTSGTEVLEEQHITLRHGSCFILGPKTNKRWTHAVPTGPMTHVGERLSLTLRSVSTHARKLDPDTGEPIGLSGRGKDFQTVEWPGDKARVL</sequence>
<comment type="caution">
    <text evidence="4">The sequence shown here is derived from an EMBL/GenBank/DDBJ whole genome shotgun (WGS) entry which is preliminary data.</text>
</comment>
<dbReference type="PROSITE" id="PS51471">
    <property type="entry name" value="FE2OG_OXY"/>
    <property type="match status" value="1"/>
</dbReference>
<keyword evidence="5" id="KW-1185">Reference proteome</keyword>
<feature type="domain" description="Fe2OG dioxygenase" evidence="3">
    <location>
        <begin position="346"/>
        <end position="457"/>
    </location>
</feature>
<feature type="transmembrane region" description="Helical" evidence="2">
    <location>
        <begin position="20"/>
        <end position="43"/>
    </location>
</feature>
<accession>A0A0M0K2C4</accession>
<dbReference type="InterPro" id="IPR032854">
    <property type="entry name" value="ALKBH3"/>
</dbReference>
<reference evidence="5" key="1">
    <citation type="journal article" date="2015" name="PLoS Genet.">
        <title>Genome Sequence and Transcriptome Analyses of Chrysochromulina tobin: Metabolic Tools for Enhanced Algal Fitness in the Prominent Order Prymnesiales (Haptophyceae).</title>
        <authorList>
            <person name="Hovde B.T."/>
            <person name="Deodato C.R."/>
            <person name="Hunsperger H.M."/>
            <person name="Ryken S.A."/>
            <person name="Yost W."/>
            <person name="Jha R.K."/>
            <person name="Patterson J."/>
            <person name="Monnat R.J. Jr."/>
            <person name="Barlow S.B."/>
            <person name="Starkenburg S.R."/>
            <person name="Cattolico R.A."/>
        </authorList>
    </citation>
    <scope>NUCLEOTIDE SEQUENCE</scope>
    <source>
        <strain evidence="5">CCMP291</strain>
    </source>
</reference>
<dbReference type="Gene3D" id="2.60.120.590">
    <property type="entry name" value="Alpha-ketoglutarate-dependent dioxygenase AlkB-like"/>
    <property type="match status" value="1"/>
</dbReference>
<dbReference type="OrthoDB" id="445341at2759"/>
<evidence type="ECO:0000313" key="4">
    <source>
        <dbReference type="EMBL" id="KOO32762.1"/>
    </source>
</evidence>